<gene>
    <name evidence="3" type="ORF">GCM10025865_26490</name>
</gene>
<feature type="region of interest" description="Disordered" evidence="1">
    <location>
        <begin position="46"/>
        <end position="70"/>
    </location>
</feature>
<evidence type="ECO:0000313" key="4">
    <source>
        <dbReference type="Proteomes" id="UP001321475"/>
    </source>
</evidence>
<feature type="domain" description="Transcobalamin-like C-terminal" evidence="2">
    <location>
        <begin position="86"/>
        <end position="156"/>
    </location>
</feature>
<dbReference type="InterPro" id="IPR027954">
    <property type="entry name" value="Transcobalamin-like_C"/>
</dbReference>
<sequence length="158" mass="15952">MTTRTTSLTLRDATTRGRAAALASAVLVVGLLAGCAGDDTEAGADAASAAPEVSATDGADPAATSEATDAPDAADAVEFAYTGRTGSTALELLLEADPTAEVTGEGENAYVTAIDGQAADDAANEFWALYVNDEFAQVGAGVLETEDGDEIVWKLDTF</sequence>
<evidence type="ECO:0000256" key="1">
    <source>
        <dbReference type="SAM" id="MobiDB-lite"/>
    </source>
</evidence>
<proteinExistence type="predicted"/>
<dbReference type="Proteomes" id="UP001321475">
    <property type="component" value="Chromosome"/>
</dbReference>
<dbReference type="EMBL" id="AP027729">
    <property type="protein sequence ID" value="BDZ43350.1"/>
    <property type="molecule type" value="Genomic_DNA"/>
</dbReference>
<organism evidence="3 4">
    <name type="scientific">Paraoerskovia sediminicola</name>
    <dbReference type="NCBI Taxonomy" id="1138587"/>
    <lineage>
        <taxon>Bacteria</taxon>
        <taxon>Bacillati</taxon>
        <taxon>Actinomycetota</taxon>
        <taxon>Actinomycetes</taxon>
        <taxon>Micrococcales</taxon>
        <taxon>Cellulomonadaceae</taxon>
        <taxon>Paraoerskovia</taxon>
    </lineage>
</organism>
<accession>A0ABM8G568</accession>
<dbReference type="Gene3D" id="2.170.130.30">
    <property type="match status" value="1"/>
</dbReference>
<reference evidence="4" key="1">
    <citation type="journal article" date="2019" name="Int. J. Syst. Evol. Microbiol.">
        <title>The Global Catalogue of Microorganisms (GCM) 10K type strain sequencing project: providing services to taxonomists for standard genome sequencing and annotation.</title>
        <authorList>
            <consortium name="The Broad Institute Genomics Platform"/>
            <consortium name="The Broad Institute Genome Sequencing Center for Infectious Disease"/>
            <person name="Wu L."/>
            <person name="Ma J."/>
        </authorList>
    </citation>
    <scope>NUCLEOTIDE SEQUENCE [LARGE SCALE GENOMIC DNA]</scope>
    <source>
        <strain evidence="4">NBRC 108565</strain>
    </source>
</reference>
<dbReference type="Pfam" id="PF14478">
    <property type="entry name" value="DUF4430"/>
    <property type="match status" value="1"/>
</dbReference>
<dbReference type="PROSITE" id="PS51257">
    <property type="entry name" value="PROKAR_LIPOPROTEIN"/>
    <property type="match status" value="1"/>
</dbReference>
<keyword evidence="4" id="KW-1185">Reference proteome</keyword>
<protein>
    <recommendedName>
        <fullName evidence="2">Transcobalamin-like C-terminal domain-containing protein</fullName>
    </recommendedName>
</protein>
<evidence type="ECO:0000259" key="2">
    <source>
        <dbReference type="Pfam" id="PF14478"/>
    </source>
</evidence>
<evidence type="ECO:0000313" key="3">
    <source>
        <dbReference type="EMBL" id="BDZ43350.1"/>
    </source>
</evidence>
<dbReference type="RefSeq" id="WP_286217616.1">
    <property type="nucleotide sequence ID" value="NZ_AP027729.1"/>
</dbReference>
<name>A0ABM8G568_9CELL</name>